<dbReference type="InterPro" id="IPR034001">
    <property type="entry name" value="ABCG_PDR_1"/>
</dbReference>
<dbReference type="STRING" id="984486.A0A1E3QPT0"/>
<dbReference type="InterPro" id="IPR013525">
    <property type="entry name" value="ABC2_TM"/>
</dbReference>
<dbReference type="InterPro" id="IPR003439">
    <property type="entry name" value="ABC_transporter-like_ATP-bd"/>
</dbReference>
<dbReference type="CDD" id="cd03232">
    <property type="entry name" value="ABCG_PDR_domain2"/>
    <property type="match status" value="1"/>
</dbReference>
<dbReference type="GeneID" id="30149723"/>
<keyword evidence="13" id="KW-1185">Reference proteome</keyword>
<dbReference type="SUPFAM" id="SSF52540">
    <property type="entry name" value="P-loop containing nucleoside triphosphate hydrolases"/>
    <property type="match status" value="2"/>
</dbReference>
<keyword evidence="3" id="KW-0813">Transport</keyword>
<feature type="transmembrane region" description="Helical" evidence="10">
    <location>
        <begin position="685"/>
        <end position="702"/>
    </location>
</feature>
<dbReference type="Proteomes" id="UP000094336">
    <property type="component" value="Unassembled WGS sequence"/>
</dbReference>
<dbReference type="Pfam" id="PF06422">
    <property type="entry name" value="PDR_CDR"/>
    <property type="match status" value="1"/>
</dbReference>
<protein>
    <recommendedName>
        <fullName evidence="11">ABC transporter domain-containing protein</fullName>
    </recommendedName>
</protein>
<feature type="transmembrane region" description="Helical" evidence="10">
    <location>
        <begin position="436"/>
        <end position="457"/>
    </location>
</feature>
<proteinExistence type="inferred from homology"/>
<evidence type="ECO:0000256" key="10">
    <source>
        <dbReference type="SAM" id="Phobius"/>
    </source>
</evidence>
<feature type="transmembrane region" description="Helical" evidence="10">
    <location>
        <begin position="1233"/>
        <end position="1254"/>
    </location>
</feature>
<keyword evidence="5" id="KW-0677">Repeat</keyword>
<dbReference type="InterPro" id="IPR034003">
    <property type="entry name" value="ABCG_PDR_2"/>
</dbReference>
<organism evidence="12 13">
    <name type="scientific">Babjeviella inositovora NRRL Y-12698</name>
    <dbReference type="NCBI Taxonomy" id="984486"/>
    <lineage>
        <taxon>Eukaryota</taxon>
        <taxon>Fungi</taxon>
        <taxon>Dikarya</taxon>
        <taxon>Ascomycota</taxon>
        <taxon>Saccharomycotina</taxon>
        <taxon>Pichiomycetes</taxon>
        <taxon>Serinales incertae sedis</taxon>
        <taxon>Babjeviella</taxon>
    </lineage>
</organism>
<dbReference type="Pfam" id="PF01061">
    <property type="entry name" value="ABC2_membrane"/>
    <property type="match status" value="2"/>
</dbReference>
<dbReference type="SMART" id="SM00382">
    <property type="entry name" value="AAA"/>
    <property type="match status" value="2"/>
</dbReference>
<accession>A0A1E3QPT0</accession>
<keyword evidence="4 10" id="KW-0812">Transmembrane</keyword>
<dbReference type="GO" id="GO:0140359">
    <property type="term" value="F:ABC-type transporter activity"/>
    <property type="evidence" value="ECO:0007669"/>
    <property type="project" value="InterPro"/>
</dbReference>
<dbReference type="InterPro" id="IPR010929">
    <property type="entry name" value="PDR_CDR_ABC"/>
</dbReference>
<dbReference type="GO" id="GO:0016887">
    <property type="term" value="F:ATP hydrolysis activity"/>
    <property type="evidence" value="ECO:0007669"/>
    <property type="project" value="InterPro"/>
</dbReference>
<evidence type="ECO:0000313" key="12">
    <source>
        <dbReference type="EMBL" id="ODQ78977.1"/>
    </source>
</evidence>
<reference evidence="13" key="1">
    <citation type="submission" date="2016-05" db="EMBL/GenBank/DDBJ databases">
        <title>Comparative genomics of biotechnologically important yeasts.</title>
        <authorList>
            <consortium name="DOE Joint Genome Institute"/>
            <person name="Riley R."/>
            <person name="Haridas S."/>
            <person name="Wolfe K.H."/>
            <person name="Lopes M.R."/>
            <person name="Hittinger C.T."/>
            <person name="Goker M."/>
            <person name="Salamov A."/>
            <person name="Wisecaver J."/>
            <person name="Long T.M."/>
            <person name="Aerts A.L."/>
            <person name="Barry K."/>
            <person name="Choi C."/>
            <person name="Clum A."/>
            <person name="Coughlan A.Y."/>
            <person name="Deshpande S."/>
            <person name="Douglass A.P."/>
            <person name="Hanson S.J."/>
            <person name="Klenk H.-P."/>
            <person name="Labutti K."/>
            <person name="Lapidus A."/>
            <person name="Lindquist E."/>
            <person name="Lipzen A."/>
            <person name="Meier-Kolthoff J.P."/>
            <person name="Ohm R.A."/>
            <person name="Otillar R.P."/>
            <person name="Pangilinan J."/>
            <person name="Peng Y."/>
            <person name="Rokas A."/>
            <person name="Rosa C.A."/>
            <person name="Scheuner C."/>
            <person name="Sibirny A.A."/>
            <person name="Slot J.C."/>
            <person name="Stielow J.B."/>
            <person name="Sun H."/>
            <person name="Kurtzman C.P."/>
            <person name="Blackwell M."/>
            <person name="Grigoriev I.V."/>
            <person name="Jeffries T.W."/>
        </authorList>
    </citation>
    <scope>NUCLEOTIDE SEQUENCE [LARGE SCALE GENOMIC DNA]</scope>
    <source>
        <strain evidence="13">NRRL Y-12698</strain>
    </source>
</reference>
<dbReference type="InterPro" id="IPR027417">
    <property type="entry name" value="P-loop_NTPase"/>
</dbReference>
<feature type="transmembrane region" description="Helical" evidence="10">
    <location>
        <begin position="577"/>
        <end position="596"/>
    </location>
</feature>
<evidence type="ECO:0000259" key="11">
    <source>
        <dbReference type="PROSITE" id="PS50893"/>
    </source>
</evidence>
<dbReference type="GO" id="GO:1990961">
    <property type="term" value="P:xenobiotic detoxification by transmembrane export across the plasma membrane"/>
    <property type="evidence" value="ECO:0007669"/>
    <property type="project" value="UniProtKB-ARBA"/>
</dbReference>
<feature type="domain" description="ABC transporter" evidence="11">
    <location>
        <begin position="74"/>
        <end position="324"/>
    </location>
</feature>
<evidence type="ECO:0000256" key="9">
    <source>
        <dbReference type="ARBA" id="ARBA00023136"/>
    </source>
</evidence>
<evidence type="ECO:0000256" key="7">
    <source>
        <dbReference type="ARBA" id="ARBA00022840"/>
    </source>
</evidence>
<dbReference type="RefSeq" id="XP_018984305.1">
    <property type="nucleotide sequence ID" value="XM_019131870.1"/>
</dbReference>
<dbReference type="InterPro" id="IPR017871">
    <property type="entry name" value="ABC_transporter-like_CS"/>
</dbReference>
<dbReference type="EMBL" id="KV454433">
    <property type="protein sequence ID" value="ODQ78977.1"/>
    <property type="molecule type" value="Genomic_DNA"/>
</dbReference>
<dbReference type="CDD" id="cd03233">
    <property type="entry name" value="ABCG_PDR_domain1"/>
    <property type="match status" value="1"/>
</dbReference>
<dbReference type="FunFam" id="3.40.50.300:FF:000054">
    <property type="entry name" value="ABC multidrug transporter atrF"/>
    <property type="match status" value="1"/>
</dbReference>
<keyword evidence="7" id="KW-0067">ATP-binding</keyword>
<comment type="subcellular location">
    <subcellularLocation>
        <location evidence="1">Membrane</location>
        <topology evidence="1">Multi-pass membrane protein</topology>
    </subcellularLocation>
</comment>
<evidence type="ECO:0000256" key="6">
    <source>
        <dbReference type="ARBA" id="ARBA00022741"/>
    </source>
</evidence>
<dbReference type="PROSITE" id="PS00211">
    <property type="entry name" value="ABC_TRANSPORTER_1"/>
    <property type="match status" value="1"/>
</dbReference>
<dbReference type="PROSITE" id="PS50893">
    <property type="entry name" value="ABC_TRANSPORTER_2"/>
    <property type="match status" value="2"/>
</dbReference>
<sequence length="1419" mass="160017">MANAEAFKNKPGLNLKDALDFNLDRILKAFINKANDQGILLRSSGVTIEGLSTLGVDGSATFALTLGDCINFPRTLGELYKTSRLPHIPIIRNINGMAREGEMVLVLGRPGAGCSTLLKTIAGETDNYQGTSGDISYNGLPQSEMMKYFRSDVLYNPEYDVHFPHLNVDQTLRFAIGCKTPNLRVNNVSREEYITAMRDILATVFGLRHTFHTKVGNDMVRGVSGGERKRVSIAEALAARASIYCWDNATRGLDASTALEFTQAIRSTTNLLKSVAFITIYQAGEQIYELFDKVTVLYLGRQVYFGPIHEAKPYFEAMGYQCPRRQSTAEFLTAVTDPIGRYTKPGWENRVPQTAEEFEKYWHRSPQYKALLEEIARSSGKADAGPSDKTLQLYHDSFKQERSHIKRRKSRYSLTYLGQLRLLIVRGLQRAYMDRAYTITQVASGVIQGLITGSLYWGTPNTVFGAFSKGGALFQGMFFFVFMGVSEMATVFGKRRIVEKQKNYSFYHPSAESLATLISTLPTRVLTITLFTIIYYFLSNLTRSAGHFFIYYLFLLLSSLTMSTLFVTIAEASPNIAVANSGAGITLLCVLMYSSFSIQRTYMHPWFKWISYINPIFYSFEAMMGNEFHNLQLNCTLMMVPQQSLYTAYGDEYKTCPFTASVPGQPWVDGDAYLRISFDYFHSHIWRNFGIMIGFWVFFIFLQAMASEYRKPTAANGDKLLFKRGGEATELLNRLNTGARDDPEGRTADAIHTLLPESDVDSQASSGVKNQKAFQSLSGDDIFSWSHVDYTIDIQGEKRKLLDDIQGFVKPGTLTALMGESGAGKTTLLNVLSQRTDIGVVTGNMLVNGSQLTHSFHRSTGYVQQQDLHVAELTVRESLRFSARLRRPASVPDLEKLDYVETIIDILGMQAYAEAVVGVIGNGLNVEQRKKLSVGVELVAKPSLLLFLDEPTSGLDSQSAWSIVKLIRNLAHAGQAILCTIHQPSATLFEEFDKLLLLRKGGQTVYFGDIGLHSETILGYFQRNGARRCEDYENPAEYVLEIIGAGATATSTEDWFTKWVNSTEYLEVTKEVNRLEGVRSIPLLDVHGDSTFAMPLWYQMKLVYHRTMLQFWRDPQYVMFKMVLLVFSGLFIGFSFWDLPSTLTGMQNCMFAVYLSSMLCVPLINQIQERAFVNRELYEVRESKSHTFHWATLLFSQIFVELPYTVLGSTFFYLCLYFPLKLAPSNLVAGTYYLIYCICFQLYYISYGFLILTLSPDVPSAAILTTLGFALILTFCGVLQPAFLMPVFWRRFMYHVSPYTYLVSSLVSNVLHDRPVVCSKVEMSYLNPPAGLTCSQYLAPFVQASQGYISNPNATESCGFCKYKVGDEYLSFLGMKHSELWRNVGLLWGYIAFNFFACVFLYWLLRVHKVSLPKFARKA</sequence>
<evidence type="ECO:0000256" key="3">
    <source>
        <dbReference type="ARBA" id="ARBA00022448"/>
    </source>
</evidence>
<feature type="transmembrane region" description="Helical" evidence="10">
    <location>
        <begin position="1188"/>
        <end position="1213"/>
    </location>
</feature>
<gene>
    <name evidence="12" type="ORF">BABINDRAFT_38339</name>
</gene>
<evidence type="ECO:0000256" key="2">
    <source>
        <dbReference type="ARBA" id="ARBA00006012"/>
    </source>
</evidence>
<keyword evidence="9 10" id="KW-0472">Membrane</keyword>
<dbReference type="InterPro" id="IPR003593">
    <property type="entry name" value="AAA+_ATPase"/>
</dbReference>
<feature type="transmembrane region" description="Helical" evidence="10">
    <location>
        <begin position="1385"/>
        <end position="1405"/>
    </location>
</feature>
<keyword evidence="6" id="KW-0547">Nucleotide-binding</keyword>
<dbReference type="OrthoDB" id="245989at2759"/>
<evidence type="ECO:0000256" key="1">
    <source>
        <dbReference type="ARBA" id="ARBA00004141"/>
    </source>
</evidence>
<dbReference type="PANTHER" id="PTHR19241">
    <property type="entry name" value="ATP-BINDING CASSETTE TRANSPORTER"/>
    <property type="match status" value="1"/>
</dbReference>
<feature type="transmembrane region" description="Helical" evidence="10">
    <location>
        <begin position="1118"/>
        <end position="1137"/>
    </location>
</feature>
<dbReference type="Pfam" id="PF19055">
    <property type="entry name" value="ABC2_membrane_7"/>
    <property type="match status" value="1"/>
</dbReference>
<feature type="domain" description="ABC transporter" evidence="11">
    <location>
        <begin position="777"/>
        <end position="1025"/>
    </location>
</feature>
<feature type="transmembrane region" description="Helical" evidence="10">
    <location>
        <begin position="514"/>
        <end position="537"/>
    </location>
</feature>
<dbReference type="Pfam" id="PF00005">
    <property type="entry name" value="ABC_tran"/>
    <property type="match status" value="2"/>
</dbReference>
<evidence type="ECO:0000256" key="8">
    <source>
        <dbReference type="ARBA" id="ARBA00022989"/>
    </source>
</evidence>
<evidence type="ECO:0000256" key="5">
    <source>
        <dbReference type="ARBA" id="ARBA00022737"/>
    </source>
</evidence>
<feature type="transmembrane region" description="Helical" evidence="10">
    <location>
        <begin position="1149"/>
        <end position="1167"/>
    </location>
</feature>
<feature type="transmembrane region" description="Helical" evidence="10">
    <location>
        <begin position="1261"/>
        <end position="1289"/>
    </location>
</feature>
<dbReference type="GO" id="GO:0005524">
    <property type="term" value="F:ATP binding"/>
    <property type="evidence" value="ECO:0007669"/>
    <property type="project" value="UniProtKB-KW"/>
</dbReference>
<dbReference type="GO" id="GO:0016020">
    <property type="term" value="C:membrane"/>
    <property type="evidence" value="ECO:0007669"/>
    <property type="project" value="UniProtKB-SubCell"/>
</dbReference>
<evidence type="ECO:0000256" key="4">
    <source>
        <dbReference type="ARBA" id="ARBA00022692"/>
    </source>
</evidence>
<feature type="transmembrane region" description="Helical" evidence="10">
    <location>
        <begin position="549"/>
        <end position="570"/>
    </location>
</feature>
<feature type="transmembrane region" description="Helical" evidence="10">
    <location>
        <begin position="472"/>
        <end position="493"/>
    </location>
</feature>
<keyword evidence="8 10" id="KW-1133">Transmembrane helix</keyword>
<name>A0A1E3QPT0_9ASCO</name>
<dbReference type="Gene3D" id="3.40.50.300">
    <property type="entry name" value="P-loop containing nucleotide triphosphate hydrolases"/>
    <property type="match status" value="2"/>
</dbReference>
<comment type="similarity">
    <text evidence="2">Belongs to the ABC transporter superfamily. ABCG family. PDR (TC 3.A.1.205) subfamily.</text>
</comment>
<dbReference type="InterPro" id="IPR043926">
    <property type="entry name" value="ABCG_dom"/>
</dbReference>
<evidence type="ECO:0000313" key="13">
    <source>
        <dbReference type="Proteomes" id="UP000094336"/>
    </source>
</evidence>